<reference evidence="4" key="1">
    <citation type="submission" date="2022-01" db="EMBL/GenBank/DDBJ databases">
        <authorList>
            <person name="King R."/>
        </authorList>
    </citation>
    <scope>NUCLEOTIDE SEQUENCE</scope>
</reference>
<evidence type="ECO:0000313" key="4">
    <source>
        <dbReference type="EMBL" id="CAH1393362.1"/>
    </source>
</evidence>
<dbReference type="GO" id="GO:0005739">
    <property type="term" value="C:mitochondrion"/>
    <property type="evidence" value="ECO:0007669"/>
    <property type="project" value="UniProtKB-SubCell"/>
</dbReference>
<dbReference type="InterPro" id="IPR020373">
    <property type="entry name" value="Kgd4/YMR-31"/>
</dbReference>
<keyword evidence="2" id="KW-0496">Mitochondrion</keyword>
<name>A0A9P0H4C9_NEZVI</name>
<gene>
    <name evidence="4" type="ORF">NEZAVI_LOCUS4044</name>
</gene>
<evidence type="ECO:0000256" key="1">
    <source>
        <dbReference type="ARBA" id="ARBA00004173"/>
    </source>
</evidence>
<dbReference type="OrthoDB" id="2116030at2759"/>
<organism evidence="4 5">
    <name type="scientific">Nezara viridula</name>
    <name type="common">Southern green stink bug</name>
    <name type="synonym">Cimex viridulus</name>
    <dbReference type="NCBI Taxonomy" id="85310"/>
    <lineage>
        <taxon>Eukaryota</taxon>
        <taxon>Metazoa</taxon>
        <taxon>Ecdysozoa</taxon>
        <taxon>Arthropoda</taxon>
        <taxon>Hexapoda</taxon>
        <taxon>Insecta</taxon>
        <taxon>Pterygota</taxon>
        <taxon>Neoptera</taxon>
        <taxon>Paraneoptera</taxon>
        <taxon>Hemiptera</taxon>
        <taxon>Heteroptera</taxon>
        <taxon>Panheteroptera</taxon>
        <taxon>Pentatomomorpha</taxon>
        <taxon>Pentatomoidea</taxon>
        <taxon>Pentatomidae</taxon>
        <taxon>Pentatominae</taxon>
        <taxon>Nezara</taxon>
    </lineage>
</organism>
<dbReference type="Pfam" id="PF10937">
    <property type="entry name" value="Kgd4-YMR31"/>
    <property type="match status" value="1"/>
</dbReference>
<protein>
    <submittedName>
        <fullName evidence="4">Uncharacterized protein</fullName>
    </submittedName>
</protein>
<comment type="subcellular location">
    <subcellularLocation>
        <location evidence="1">Mitochondrion</location>
    </subcellularLocation>
</comment>
<dbReference type="GO" id="GO:0006103">
    <property type="term" value="P:2-oxoglutarate metabolic process"/>
    <property type="evidence" value="ECO:0007669"/>
    <property type="project" value="InterPro"/>
</dbReference>
<evidence type="ECO:0000256" key="2">
    <source>
        <dbReference type="ARBA" id="ARBA00023128"/>
    </source>
</evidence>
<dbReference type="Proteomes" id="UP001152798">
    <property type="component" value="Chromosome 2"/>
</dbReference>
<proteinExistence type="inferred from homology"/>
<comment type="similarity">
    <text evidence="3">Belongs to the alpha-ketoglutarate dehydrogenase component 4 family.</text>
</comment>
<evidence type="ECO:0000313" key="5">
    <source>
        <dbReference type="Proteomes" id="UP001152798"/>
    </source>
</evidence>
<evidence type="ECO:0000256" key="3">
    <source>
        <dbReference type="ARBA" id="ARBA00043970"/>
    </source>
</evidence>
<sequence>MKNSLVLRAAQALKPHIPLIKFRKGQHVVNTPAKPPVSQGTPASAQGQQYYIISEEQLPLRFRRQLLDERQINVINSGGCE</sequence>
<accession>A0A9P0H4C9</accession>
<dbReference type="AlphaFoldDB" id="A0A9P0H4C9"/>
<keyword evidence="5" id="KW-1185">Reference proteome</keyword>
<dbReference type="EMBL" id="OV725078">
    <property type="protein sequence ID" value="CAH1393362.1"/>
    <property type="molecule type" value="Genomic_DNA"/>
</dbReference>